<evidence type="ECO:0000313" key="2">
    <source>
        <dbReference type="EMBL" id="MBW91824.1"/>
    </source>
</evidence>
<feature type="region of interest" description="Disordered" evidence="1">
    <location>
        <begin position="1"/>
        <end position="25"/>
    </location>
</feature>
<dbReference type="AlphaFoldDB" id="A0A2P2JED8"/>
<protein>
    <submittedName>
        <fullName evidence="2">Uncharacterized protein</fullName>
    </submittedName>
</protein>
<accession>A0A2P2JED8</accession>
<reference evidence="2" key="1">
    <citation type="submission" date="2018-02" db="EMBL/GenBank/DDBJ databases">
        <title>Rhizophora mucronata_Transcriptome.</title>
        <authorList>
            <person name="Meera S.P."/>
            <person name="Sreeshan A."/>
            <person name="Augustine A."/>
        </authorList>
    </citation>
    <scope>NUCLEOTIDE SEQUENCE</scope>
    <source>
        <tissue evidence="2">Leaf</tissue>
    </source>
</reference>
<evidence type="ECO:0000256" key="1">
    <source>
        <dbReference type="SAM" id="MobiDB-lite"/>
    </source>
</evidence>
<name>A0A2P2JED8_RHIMU</name>
<organism evidence="2">
    <name type="scientific">Rhizophora mucronata</name>
    <name type="common">Asiatic mangrove</name>
    <dbReference type="NCBI Taxonomy" id="61149"/>
    <lineage>
        <taxon>Eukaryota</taxon>
        <taxon>Viridiplantae</taxon>
        <taxon>Streptophyta</taxon>
        <taxon>Embryophyta</taxon>
        <taxon>Tracheophyta</taxon>
        <taxon>Spermatophyta</taxon>
        <taxon>Magnoliopsida</taxon>
        <taxon>eudicotyledons</taxon>
        <taxon>Gunneridae</taxon>
        <taxon>Pentapetalae</taxon>
        <taxon>rosids</taxon>
        <taxon>fabids</taxon>
        <taxon>Malpighiales</taxon>
        <taxon>Rhizophoraceae</taxon>
        <taxon>Rhizophora</taxon>
    </lineage>
</organism>
<sequence>MGYNPSDQSSSSIASQKWRPLLIHS</sequence>
<proteinExistence type="predicted"/>
<feature type="compositionally biased region" description="Low complexity" evidence="1">
    <location>
        <begin position="1"/>
        <end position="15"/>
    </location>
</feature>
<dbReference type="EMBL" id="GGEC01011341">
    <property type="protein sequence ID" value="MBW91824.1"/>
    <property type="molecule type" value="Transcribed_RNA"/>
</dbReference>